<reference evidence="2 3" key="1">
    <citation type="submission" date="2015-12" db="EMBL/GenBank/DDBJ databases">
        <title>Genome sequence of Thalassospira lucentensis MCCC 1A02072.</title>
        <authorList>
            <person name="Lu L."/>
            <person name="Lai Q."/>
            <person name="Shao Z."/>
            <person name="Qian P."/>
        </authorList>
    </citation>
    <scope>NUCLEOTIDE SEQUENCE [LARGE SCALE GENOMIC DNA]</scope>
    <source>
        <strain evidence="2 3">MCCC 1A02072</strain>
    </source>
</reference>
<evidence type="ECO:0000256" key="1">
    <source>
        <dbReference type="SAM" id="MobiDB-lite"/>
    </source>
</evidence>
<protein>
    <recommendedName>
        <fullName evidence="4">Aldose 1-epimerase</fullName>
    </recommendedName>
</protein>
<dbReference type="InterPro" id="IPR011013">
    <property type="entry name" value="Gal_mutarotase_sf_dom"/>
</dbReference>
<dbReference type="Pfam" id="PF01263">
    <property type="entry name" value="Aldose_epim"/>
    <property type="match status" value="1"/>
</dbReference>
<dbReference type="InterPro" id="IPR014718">
    <property type="entry name" value="GH-type_carb-bd"/>
</dbReference>
<dbReference type="InterPro" id="IPR008183">
    <property type="entry name" value="Aldose_1/G6P_1-epimerase"/>
</dbReference>
<dbReference type="EMBL" id="LPVY01000007">
    <property type="protein sequence ID" value="KZB66091.1"/>
    <property type="molecule type" value="Genomic_DNA"/>
</dbReference>
<dbReference type="GO" id="GO:0005975">
    <property type="term" value="P:carbohydrate metabolic process"/>
    <property type="evidence" value="ECO:0007669"/>
    <property type="project" value="InterPro"/>
</dbReference>
<name>A0A154L7P3_9PROT</name>
<feature type="region of interest" description="Disordered" evidence="1">
    <location>
        <begin position="306"/>
        <end position="327"/>
    </location>
</feature>
<organism evidence="2 3">
    <name type="scientific">Thalassospira lucentensis</name>
    <dbReference type="NCBI Taxonomy" id="168935"/>
    <lineage>
        <taxon>Bacteria</taxon>
        <taxon>Pseudomonadati</taxon>
        <taxon>Pseudomonadota</taxon>
        <taxon>Alphaproteobacteria</taxon>
        <taxon>Rhodospirillales</taxon>
        <taxon>Thalassospiraceae</taxon>
        <taxon>Thalassospira</taxon>
    </lineage>
</organism>
<dbReference type="RefSeq" id="WP_062950778.1">
    <property type="nucleotide sequence ID" value="NZ_LPVY01000007.1"/>
</dbReference>
<sequence>MAKTAEAEYRWNCGPFKVGIVPRGGAISRIDWVRPDGNGVINLLRPIDDYALTSGNPSHLGCFPMVPFANRLGYAQFEFDGKTINVPANRAPDPHAIHGFGISSVWDIERPTVDTIRFNHKHDDPQTGFCYVAWQQIKVANDTISIEIGVRHLGKGPMPYGIGLHPWFPGGESAWVQFVATDCFSTDEGKLPTTRTVIDLGRDFADGKMIRHHKGLDVHYIGWNKQAEMVWADRQLSLLLEASDTLSNLQFYIPENGQTFCVEPVSHVPNVHNRPEFKEFGDVRVLGYNDTLSGDMTLTPGLLTGSDNGLVDGHEEPVGRRDYSLVD</sequence>
<dbReference type="Proteomes" id="UP000076335">
    <property type="component" value="Unassembled WGS sequence"/>
</dbReference>
<evidence type="ECO:0000313" key="2">
    <source>
        <dbReference type="EMBL" id="KZB66091.1"/>
    </source>
</evidence>
<dbReference type="GO" id="GO:0016853">
    <property type="term" value="F:isomerase activity"/>
    <property type="evidence" value="ECO:0007669"/>
    <property type="project" value="InterPro"/>
</dbReference>
<gene>
    <name evidence="2" type="ORF">AUP42_16350</name>
</gene>
<feature type="compositionally biased region" description="Basic and acidic residues" evidence="1">
    <location>
        <begin position="312"/>
        <end position="327"/>
    </location>
</feature>
<evidence type="ECO:0000313" key="3">
    <source>
        <dbReference type="Proteomes" id="UP000076335"/>
    </source>
</evidence>
<dbReference type="Gene3D" id="2.70.98.10">
    <property type="match status" value="1"/>
</dbReference>
<evidence type="ECO:0008006" key="4">
    <source>
        <dbReference type="Google" id="ProtNLM"/>
    </source>
</evidence>
<comment type="caution">
    <text evidence="2">The sequence shown here is derived from an EMBL/GenBank/DDBJ whole genome shotgun (WGS) entry which is preliminary data.</text>
</comment>
<accession>A0A154L7P3</accession>
<proteinExistence type="predicted"/>
<dbReference type="OrthoDB" id="9796517at2"/>
<dbReference type="SUPFAM" id="SSF74650">
    <property type="entry name" value="Galactose mutarotase-like"/>
    <property type="match status" value="1"/>
</dbReference>
<dbReference type="AlphaFoldDB" id="A0A154L7P3"/>
<dbReference type="GO" id="GO:0030246">
    <property type="term" value="F:carbohydrate binding"/>
    <property type="evidence" value="ECO:0007669"/>
    <property type="project" value="InterPro"/>
</dbReference>